<dbReference type="InterPro" id="IPR000620">
    <property type="entry name" value="EamA_dom"/>
</dbReference>
<keyword evidence="2 5" id="KW-0812">Transmembrane</keyword>
<feature type="transmembrane region" description="Helical" evidence="5">
    <location>
        <begin position="198"/>
        <end position="217"/>
    </location>
</feature>
<keyword evidence="4 5" id="KW-0472">Membrane</keyword>
<dbReference type="EMBL" id="CP000362">
    <property type="protein sequence ID" value="ABG32997.1"/>
    <property type="molecule type" value="Genomic_DNA"/>
</dbReference>
<feature type="transmembrane region" description="Helical" evidence="5">
    <location>
        <begin position="229"/>
        <end position="249"/>
    </location>
</feature>
<feature type="transmembrane region" description="Helical" evidence="5">
    <location>
        <begin position="171"/>
        <end position="192"/>
    </location>
</feature>
<dbReference type="InterPro" id="IPR037185">
    <property type="entry name" value="EmrE-like"/>
</dbReference>
<dbReference type="PANTHER" id="PTHR32322:SF9">
    <property type="entry name" value="AMINO-ACID METABOLITE EFFLUX PUMP-RELATED"/>
    <property type="match status" value="1"/>
</dbReference>
<dbReference type="Pfam" id="PF00892">
    <property type="entry name" value="EamA"/>
    <property type="match status" value="1"/>
</dbReference>
<dbReference type="PANTHER" id="PTHR32322">
    <property type="entry name" value="INNER MEMBRANE TRANSPORTER"/>
    <property type="match status" value="1"/>
</dbReference>
<feature type="transmembrane region" description="Helical" evidence="5">
    <location>
        <begin position="90"/>
        <end position="112"/>
    </location>
</feature>
<sequence length="282" mass="28958">MRLFFVTSFTMIAFASNSILTRMAIEPGHIDPISFALIRVLAGAALLCGLVLMKGAKVPVRGRARLIGAVSLCIYMIGFSVAYITLDAGLGALILFGVVQISMFTYGAVYGVTPTLRQLMGAGIAFLGLVVALWPEPGDSGGILGAASMICAGLGWAAYTISGKSEANPLAATAANFLICLPILLILTFAFIEQASGIGVLLAILCGALTSGLGYALWYSVLPSLQQSVAAVVQLSVPIIAILAGALVLNERLTLEIAVAAALVVAGIGLAVTKQSSPADRS</sequence>
<dbReference type="OrthoDB" id="321830at2"/>
<keyword evidence="3 5" id="KW-1133">Transmembrane helix</keyword>
<name>Q162U6_ROSDO</name>
<feature type="transmembrane region" description="Helical" evidence="5">
    <location>
        <begin position="64"/>
        <end position="84"/>
    </location>
</feature>
<evidence type="ECO:0000256" key="1">
    <source>
        <dbReference type="ARBA" id="ARBA00004141"/>
    </source>
</evidence>
<gene>
    <name evidence="7" type="ordered locus">RD1_3515</name>
</gene>
<accession>Q162U6</accession>
<dbReference type="HOGENOM" id="CLU_069324_0_0_5"/>
<feature type="transmembrane region" description="Helical" evidence="5">
    <location>
        <begin position="119"/>
        <end position="135"/>
    </location>
</feature>
<evidence type="ECO:0000256" key="5">
    <source>
        <dbReference type="SAM" id="Phobius"/>
    </source>
</evidence>
<evidence type="ECO:0000256" key="2">
    <source>
        <dbReference type="ARBA" id="ARBA00022692"/>
    </source>
</evidence>
<dbReference type="Proteomes" id="UP000007029">
    <property type="component" value="Chromosome"/>
</dbReference>
<organism evidence="7 8">
    <name type="scientific">Roseobacter denitrificans (strain ATCC 33942 / OCh 114)</name>
    <name type="common">Erythrobacter sp. (strain OCh 114)</name>
    <name type="synonym">Roseobacter denitrificans</name>
    <dbReference type="NCBI Taxonomy" id="375451"/>
    <lineage>
        <taxon>Bacteria</taxon>
        <taxon>Pseudomonadati</taxon>
        <taxon>Pseudomonadota</taxon>
        <taxon>Alphaproteobacteria</taxon>
        <taxon>Rhodobacterales</taxon>
        <taxon>Roseobacteraceae</taxon>
        <taxon>Roseobacter</taxon>
    </lineage>
</organism>
<evidence type="ECO:0000259" key="6">
    <source>
        <dbReference type="Pfam" id="PF00892"/>
    </source>
</evidence>
<dbReference type="GO" id="GO:0016020">
    <property type="term" value="C:membrane"/>
    <property type="evidence" value="ECO:0007669"/>
    <property type="project" value="UniProtKB-SubCell"/>
</dbReference>
<dbReference type="eggNOG" id="COG0697">
    <property type="taxonomic scope" value="Bacteria"/>
</dbReference>
<dbReference type="AlphaFoldDB" id="Q162U6"/>
<feature type="transmembrane region" description="Helical" evidence="5">
    <location>
        <begin position="141"/>
        <end position="159"/>
    </location>
</feature>
<feature type="transmembrane region" description="Helical" evidence="5">
    <location>
        <begin position="255"/>
        <end position="273"/>
    </location>
</feature>
<comment type="subcellular location">
    <subcellularLocation>
        <location evidence="1">Membrane</location>
        <topology evidence="1">Multi-pass membrane protein</topology>
    </subcellularLocation>
</comment>
<dbReference type="STRING" id="375451.RD1_3515"/>
<reference evidence="7 8" key="1">
    <citation type="journal article" date="2007" name="J. Bacteriol.">
        <title>The complete genome sequence of Roseobacter denitrificans reveals a mixotrophic rather than photosynthetic metabolism.</title>
        <authorList>
            <person name="Swingley W.D."/>
            <person name="Sadekar S."/>
            <person name="Mastrian S.D."/>
            <person name="Matthies H.J."/>
            <person name="Hao J."/>
            <person name="Ramos H."/>
            <person name="Acharya C.R."/>
            <person name="Conrad A.L."/>
            <person name="Taylor H.L."/>
            <person name="Dejesa L.C."/>
            <person name="Shah M.K."/>
            <person name="O'huallachain M.E."/>
            <person name="Lince M.T."/>
            <person name="Blankenship R.E."/>
            <person name="Beatty J.T."/>
            <person name="Touchman J.W."/>
        </authorList>
    </citation>
    <scope>NUCLEOTIDE SEQUENCE [LARGE SCALE GENOMIC DNA]</scope>
    <source>
        <strain evidence="8">ATCC 33942 / OCh 114</strain>
    </source>
</reference>
<dbReference type="RefSeq" id="WP_011569610.1">
    <property type="nucleotide sequence ID" value="NC_008209.1"/>
</dbReference>
<dbReference type="InterPro" id="IPR050638">
    <property type="entry name" value="AA-Vitamin_Transporters"/>
</dbReference>
<dbReference type="SUPFAM" id="SSF103481">
    <property type="entry name" value="Multidrug resistance efflux transporter EmrE"/>
    <property type="match status" value="2"/>
</dbReference>
<dbReference type="KEGG" id="rde:RD1_3515"/>
<evidence type="ECO:0000313" key="8">
    <source>
        <dbReference type="Proteomes" id="UP000007029"/>
    </source>
</evidence>
<feature type="transmembrane region" description="Helical" evidence="5">
    <location>
        <begin position="33"/>
        <end position="52"/>
    </location>
</feature>
<feature type="domain" description="EamA" evidence="6">
    <location>
        <begin position="145"/>
        <end position="272"/>
    </location>
</feature>
<evidence type="ECO:0000256" key="3">
    <source>
        <dbReference type="ARBA" id="ARBA00022989"/>
    </source>
</evidence>
<evidence type="ECO:0000256" key="4">
    <source>
        <dbReference type="ARBA" id="ARBA00023136"/>
    </source>
</evidence>
<protein>
    <recommendedName>
        <fullName evidence="6">EamA domain-containing protein</fullName>
    </recommendedName>
</protein>
<keyword evidence="8" id="KW-1185">Reference proteome</keyword>
<evidence type="ECO:0000313" key="7">
    <source>
        <dbReference type="EMBL" id="ABG32997.1"/>
    </source>
</evidence>
<proteinExistence type="predicted"/>